<dbReference type="InterPro" id="IPR013595">
    <property type="entry name" value="Pept_S33_TAP-like_C"/>
</dbReference>
<accession>A0A0E3SEZ9</accession>
<dbReference type="GeneID" id="24787692"/>
<evidence type="ECO:0000313" key="3">
    <source>
        <dbReference type="Proteomes" id="UP000033066"/>
    </source>
</evidence>
<dbReference type="InterPro" id="IPR029058">
    <property type="entry name" value="AB_hydrolase_fold"/>
</dbReference>
<feature type="domain" description="Peptidase S33 tripeptidyl aminopeptidase-like C-terminal" evidence="1">
    <location>
        <begin position="6"/>
        <end position="42"/>
    </location>
</feature>
<protein>
    <recommendedName>
        <fullName evidence="1">Peptidase S33 tripeptidyl aminopeptidase-like C-terminal domain-containing protein</fullName>
    </recommendedName>
</protein>
<gene>
    <name evidence="2" type="ORF">MSBR3_0246</name>
</gene>
<dbReference type="AlphaFoldDB" id="A0A0E3SEZ9"/>
<keyword evidence="3" id="KW-1185">Reference proteome</keyword>
<dbReference type="EMBL" id="CP009517">
    <property type="protein sequence ID" value="AKB80824.1"/>
    <property type="molecule type" value="Genomic_DNA"/>
</dbReference>
<dbReference type="Pfam" id="PF08386">
    <property type="entry name" value="Abhydrolase_4"/>
    <property type="match status" value="1"/>
</dbReference>
<dbReference type="SUPFAM" id="SSF53474">
    <property type="entry name" value="alpha/beta-Hydrolases"/>
    <property type="match status" value="1"/>
</dbReference>
<organism evidence="2 3">
    <name type="scientific">Methanosarcina barkeri 3</name>
    <dbReference type="NCBI Taxonomy" id="1434107"/>
    <lineage>
        <taxon>Archaea</taxon>
        <taxon>Methanobacteriati</taxon>
        <taxon>Methanobacteriota</taxon>
        <taxon>Stenosarchaea group</taxon>
        <taxon>Methanomicrobia</taxon>
        <taxon>Methanosarcinales</taxon>
        <taxon>Methanosarcinaceae</taxon>
        <taxon>Methanosarcina</taxon>
    </lineage>
</organism>
<evidence type="ECO:0000313" key="2">
    <source>
        <dbReference type="EMBL" id="AKB80824.1"/>
    </source>
</evidence>
<evidence type="ECO:0000259" key="1">
    <source>
        <dbReference type="Pfam" id="PF08386"/>
    </source>
</evidence>
<dbReference type="Proteomes" id="UP000033066">
    <property type="component" value="Chromosome"/>
</dbReference>
<proteinExistence type="predicted"/>
<name>A0A0E3SEZ9_METBA</name>
<dbReference type="KEGG" id="mbak:MSBR3_0246"/>
<dbReference type="HOGENOM" id="CLU_2534654_0_0_2"/>
<sequence>MLGKITAPTLIVNGTKDNSTPIKCAEELSEGISDSRLVLVKEDHLFIRTKPDLLVMPILEFLYEVNLVEVDAKAEEKTSWPTA</sequence>
<dbReference type="RefSeq" id="WP_048105924.1">
    <property type="nucleotide sequence ID" value="NZ_CP009517.1"/>
</dbReference>
<dbReference type="Gene3D" id="3.40.50.1820">
    <property type="entry name" value="alpha/beta hydrolase"/>
    <property type="match status" value="1"/>
</dbReference>
<reference evidence="2" key="1">
    <citation type="submission" date="2014-07" db="EMBL/GenBank/DDBJ databases">
        <title>Methanogenic archaea and the global carbon cycle.</title>
        <authorList>
            <person name="Henriksen J.R."/>
            <person name="Luke J."/>
            <person name="Reinhart S."/>
            <person name="Benedict M.N."/>
            <person name="Youngblut N.D."/>
            <person name="Metcalf M.E."/>
            <person name="Whitaker R.J."/>
            <person name="Metcalf W.W."/>
        </authorList>
    </citation>
    <scope>NUCLEOTIDE SEQUENCE [LARGE SCALE GENOMIC DNA]</scope>
    <source>
        <strain evidence="2">3</strain>
    </source>
</reference>
<dbReference type="PATRIC" id="fig|1434107.4.peg.329"/>